<evidence type="ECO:0000256" key="2">
    <source>
        <dbReference type="ARBA" id="ARBA00022741"/>
    </source>
</evidence>
<dbReference type="SUPFAM" id="SSF52540">
    <property type="entry name" value="P-loop containing nucleoside triphosphate hydrolases"/>
    <property type="match status" value="1"/>
</dbReference>
<dbReference type="OrthoDB" id="9775135at2"/>
<dbReference type="InterPro" id="IPR003439">
    <property type="entry name" value="ABC_transporter-like_ATP-bd"/>
</dbReference>
<dbReference type="InterPro" id="IPR003593">
    <property type="entry name" value="AAA+_ATPase"/>
</dbReference>
<dbReference type="Pfam" id="PF00005">
    <property type="entry name" value="ABC_tran"/>
    <property type="match status" value="1"/>
</dbReference>
<dbReference type="Gene3D" id="3.40.50.300">
    <property type="entry name" value="P-loop containing nucleotide triphosphate hydrolases"/>
    <property type="match status" value="1"/>
</dbReference>
<comment type="caution">
    <text evidence="5">The sequence shown here is derived from an EMBL/GenBank/DDBJ whole genome shotgun (WGS) entry which is preliminary data.</text>
</comment>
<dbReference type="PROSITE" id="PS50893">
    <property type="entry name" value="ABC_TRANSPORTER_2"/>
    <property type="match status" value="1"/>
</dbReference>
<dbReference type="EMBL" id="VAUV01000030">
    <property type="protein sequence ID" value="TLD68227.1"/>
    <property type="molecule type" value="Genomic_DNA"/>
</dbReference>
<dbReference type="Proteomes" id="UP000306196">
    <property type="component" value="Unassembled WGS sequence"/>
</dbReference>
<keyword evidence="3 5" id="KW-0067">ATP-binding</keyword>
<organism evidence="5 6">
    <name type="scientific">Phragmitibacter flavus</name>
    <dbReference type="NCBI Taxonomy" id="2576071"/>
    <lineage>
        <taxon>Bacteria</taxon>
        <taxon>Pseudomonadati</taxon>
        <taxon>Verrucomicrobiota</taxon>
        <taxon>Verrucomicrobiia</taxon>
        <taxon>Verrucomicrobiales</taxon>
        <taxon>Verrucomicrobiaceae</taxon>
        <taxon>Phragmitibacter</taxon>
    </lineage>
</organism>
<sequence>MIEIEDLTMDYGDFRALDSLSLSIPQGEFFAFLGPNGAGKTTAIKLLTGLLEPVGGRVRLGGFDIQEEPLKAKALMAYVPDVAVFYEKLTALEFMRFIADIFEMDEARSEALGEELFAKFHLASCAHQRIENLSLGTRQRLAIATALLHEPKVFIIDEPMVGLDPVHARIVKKELKQRSREGMTVLMSTHLLNVAEELADRIGILHHGKIIALGTMDELRAQNAVQGQRLEEMFLGMVGEG</sequence>
<accession>A0A5R8K783</accession>
<protein>
    <submittedName>
        <fullName evidence="5">ABC transporter ATP-binding protein</fullName>
    </submittedName>
</protein>
<dbReference type="CDD" id="cd03230">
    <property type="entry name" value="ABC_DR_subfamily_A"/>
    <property type="match status" value="1"/>
</dbReference>
<dbReference type="PANTHER" id="PTHR42939:SF1">
    <property type="entry name" value="ABC TRANSPORTER ATP-BINDING PROTEIN ALBC-RELATED"/>
    <property type="match status" value="1"/>
</dbReference>
<keyword evidence="1" id="KW-0813">Transport</keyword>
<dbReference type="InterPro" id="IPR027417">
    <property type="entry name" value="P-loop_NTPase"/>
</dbReference>
<evidence type="ECO:0000259" key="4">
    <source>
        <dbReference type="PROSITE" id="PS50893"/>
    </source>
</evidence>
<evidence type="ECO:0000313" key="6">
    <source>
        <dbReference type="Proteomes" id="UP000306196"/>
    </source>
</evidence>
<evidence type="ECO:0000256" key="3">
    <source>
        <dbReference type="ARBA" id="ARBA00022840"/>
    </source>
</evidence>
<gene>
    <name evidence="5" type="ORF">FEM03_23760</name>
</gene>
<evidence type="ECO:0000313" key="5">
    <source>
        <dbReference type="EMBL" id="TLD68227.1"/>
    </source>
</evidence>
<dbReference type="RefSeq" id="WP_138088867.1">
    <property type="nucleotide sequence ID" value="NZ_VAUV01000030.1"/>
</dbReference>
<evidence type="ECO:0000256" key="1">
    <source>
        <dbReference type="ARBA" id="ARBA00022448"/>
    </source>
</evidence>
<dbReference type="InterPro" id="IPR051782">
    <property type="entry name" value="ABC_Transporter_VariousFunc"/>
</dbReference>
<dbReference type="SMART" id="SM00382">
    <property type="entry name" value="AAA"/>
    <property type="match status" value="1"/>
</dbReference>
<keyword evidence="6" id="KW-1185">Reference proteome</keyword>
<dbReference type="GO" id="GO:0016887">
    <property type="term" value="F:ATP hydrolysis activity"/>
    <property type="evidence" value="ECO:0007669"/>
    <property type="project" value="InterPro"/>
</dbReference>
<dbReference type="GO" id="GO:0005524">
    <property type="term" value="F:ATP binding"/>
    <property type="evidence" value="ECO:0007669"/>
    <property type="project" value="UniProtKB-KW"/>
</dbReference>
<feature type="domain" description="ABC transporter" evidence="4">
    <location>
        <begin position="2"/>
        <end position="232"/>
    </location>
</feature>
<keyword evidence="2" id="KW-0547">Nucleotide-binding</keyword>
<name>A0A5R8K783_9BACT</name>
<proteinExistence type="predicted"/>
<reference evidence="5 6" key="1">
    <citation type="submission" date="2019-05" db="EMBL/GenBank/DDBJ databases">
        <title>Verrucobacter flavum gen. nov., sp. nov. a new member of the family Verrucomicrobiaceae.</title>
        <authorList>
            <person name="Szuroczki S."/>
            <person name="Abbaszade G."/>
            <person name="Szabo A."/>
            <person name="Felfoldi T."/>
            <person name="Schumann P."/>
            <person name="Boka K."/>
            <person name="Keki Z."/>
            <person name="Toumi M."/>
            <person name="Toth E."/>
        </authorList>
    </citation>
    <scope>NUCLEOTIDE SEQUENCE [LARGE SCALE GENOMIC DNA]</scope>
    <source>
        <strain evidence="5 6">MG-N-17</strain>
    </source>
</reference>
<dbReference type="AlphaFoldDB" id="A0A5R8K783"/>
<dbReference type="PANTHER" id="PTHR42939">
    <property type="entry name" value="ABC TRANSPORTER ATP-BINDING PROTEIN ALBC-RELATED"/>
    <property type="match status" value="1"/>
</dbReference>